<dbReference type="EMBL" id="CP111015">
    <property type="protein sequence ID" value="WAR03707.1"/>
    <property type="molecule type" value="Genomic_DNA"/>
</dbReference>
<dbReference type="Pfam" id="PF00999">
    <property type="entry name" value="Na_H_Exchanger"/>
    <property type="match status" value="1"/>
</dbReference>
<dbReference type="PANTHER" id="PTHR10972:SF205">
    <property type="entry name" value="OXYSTEROL-BINDING PROTEIN 1"/>
    <property type="match status" value="1"/>
</dbReference>
<gene>
    <name evidence="9" type="ORF">MAR_010265</name>
</gene>
<evidence type="ECO:0000256" key="5">
    <source>
        <dbReference type="ARBA" id="ARBA00022989"/>
    </source>
</evidence>
<feature type="compositionally biased region" description="Basic and acidic residues" evidence="7">
    <location>
        <begin position="222"/>
        <end position="256"/>
    </location>
</feature>
<sequence>MAVATFLTAVLARFLFTYGWSWNEGMMFGAILSATDPVAVVALLRDIGASKKLAMVIEGEALLNDGAAIVFFNVFLNLVTSDEGISVCGVDMSPIVRGVDMSPIVTGMVTDASSVAKWYITGTWDTQMDIAQVLQVDESAKRPVIAHGPKRTIWKRVEPPPGDKMYYFTQLALQLNEPEEGVAPTDARNRPDQRAMEIGAWDEANRIKVQLEEKQRARRKKMEAEAEAALKRGEEPPVHKPMWFERSKDPVTAKVV</sequence>
<dbReference type="Gene3D" id="6.10.140.1330">
    <property type="match status" value="1"/>
</dbReference>
<keyword evidence="6" id="KW-0472">Membrane</keyword>
<dbReference type="PANTHER" id="PTHR10972">
    <property type="entry name" value="OXYSTEROL-BINDING PROTEIN-RELATED"/>
    <property type="match status" value="1"/>
</dbReference>
<evidence type="ECO:0000256" key="1">
    <source>
        <dbReference type="ARBA" id="ARBA00004141"/>
    </source>
</evidence>
<evidence type="ECO:0000256" key="2">
    <source>
        <dbReference type="ARBA" id="ARBA00008842"/>
    </source>
</evidence>
<dbReference type="SUPFAM" id="SSF144000">
    <property type="entry name" value="Oxysterol-binding protein-like"/>
    <property type="match status" value="1"/>
</dbReference>
<comment type="subcellular location">
    <subcellularLocation>
        <location evidence="1">Membrane</location>
        <topology evidence="1">Multi-pass membrane protein</topology>
    </subcellularLocation>
</comment>
<keyword evidence="3" id="KW-0597">Phosphoprotein</keyword>
<keyword evidence="5" id="KW-1133">Transmembrane helix</keyword>
<keyword evidence="10" id="KW-1185">Reference proteome</keyword>
<evidence type="ECO:0000313" key="10">
    <source>
        <dbReference type="Proteomes" id="UP001164746"/>
    </source>
</evidence>
<evidence type="ECO:0000313" key="9">
    <source>
        <dbReference type="EMBL" id="WAR03707.1"/>
    </source>
</evidence>
<dbReference type="Pfam" id="PF01237">
    <property type="entry name" value="Oxysterol_BP"/>
    <property type="match status" value="1"/>
</dbReference>
<evidence type="ECO:0000256" key="3">
    <source>
        <dbReference type="ARBA" id="ARBA00022553"/>
    </source>
</evidence>
<comment type="similarity">
    <text evidence="2">Belongs to the OSBP family.</text>
</comment>
<organism evidence="9 10">
    <name type="scientific">Mya arenaria</name>
    <name type="common">Soft-shell clam</name>
    <dbReference type="NCBI Taxonomy" id="6604"/>
    <lineage>
        <taxon>Eukaryota</taxon>
        <taxon>Metazoa</taxon>
        <taxon>Spiralia</taxon>
        <taxon>Lophotrochozoa</taxon>
        <taxon>Mollusca</taxon>
        <taxon>Bivalvia</taxon>
        <taxon>Autobranchia</taxon>
        <taxon>Heteroconchia</taxon>
        <taxon>Euheterodonta</taxon>
        <taxon>Imparidentia</taxon>
        <taxon>Neoheterodontei</taxon>
        <taxon>Myida</taxon>
        <taxon>Myoidea</taxon>
        <taxon>Myidae</taxon>
        <taxon>Mya</taxon>
    </lineage>
</organism>
<feature type="region of interest" description="Disordered" evidence="7">
    <location>
        <begin position="216"/>
        <end position="256"/>
    </location>
</feature>
<dbReference type="InterPro" id="IPR037239">
    <property type="entry name" value="OSBP_sf"/>
</dbReference>
<dbReference type="InterPro" id="IPR000648">
    <property type="entry name" value="Oxysterol-bd"/>
</dbReference>
<dbReference type="InterPro" id="IPR006153">
    <property type="entry name" value="Cation/H_exchanger_TM"/>
</dbReference>
<evidence type="ECO:0000256" key="6">
    <source>
        <dbReference type="ARBA" id="ARBA00023136"/>
    </source>
</evidence>
<evidence type="ECO:0000256" key="7">
    <source>
        <dbReference type="SAM" id="MobiDB-lite"/>
    </source>
</evidence>
<protein>
    <submittedName>
        <fullName evidence="9">OSBP1-like protein</fullName>
    </submittedName>
</protein>
<reference evidence="9" key="1">
    <citation type="submission" date="2022-11" db="EMBL/GenBank/DDBJ databases">
        <title>Centuries of genome instability and evolution in soft-shell clam transmissible cancer (bioRxiv).</title>
        <authorList>
            <person name="Hart S.F.M."/>
            <person name="Yonemitsu M.A."/>
            <person name="Giersch R.M."/>
            <person name="Beal B.F."/>
            <person name="Arriagada G."/>
            <person name="Davis B.W."/>
            <person name="Ostrander E.A."/>
            <person name="Goff S.P."/>
            <person name="Metzger M.J."/>
        </authorList>
    </citation>
    <scope>NUCLEOTIDE SEQUENCE</scope>
    <source>
        <strain evidence="9">MELC-2E11</strain>
        <tissue evidence="9">Siphon/mantle</tissue>
    </source>
</reference>
<dbReference type="Proteomes" id="UP001164746">
    <property type="component" value="Chromosome 4"/>
</dbReference>
<accession>A0ABY7E412</accession>
<evidence type="ECO:0000256" key="4">
    <source>
        <dbReference type="ARBA" id="ARBA00022692"/>
    </source>
</evidence>
<name>A0ABY7E412_MYAAR</name>
<keyword evidence="4" id="KW-0812">Transmembrane</keyword>
<feature type="domain" description="Cation/H+ exchanger transmembrane" evidence="8">
    <location>
        <begin position="2"/>
        <end position="83"/>
    </location>
</feature>
<proteinExistence type="inferred from homology"/>
<evidence type="ECO:0000259" key="8">
    <source>
        <dbReference type="Pfam" id="PF00999"/>
    </source>
</evidence>